<evidence type="ECO:0000313" key="4">
    <source>
        <dbReference type="EMBL" id="KAK7039183.1"/>
    </source>
</evidence>
<dbReference type="PANTHER" id="PTHR43142:SF1">
    <property type="entry name" value="CARBOXYLIC ESTER HYDROLASE"/>
    <property type="match status" value="1"/>
</dbReference>
<gene>
    <name evidence="4" type="ORF">VNI00_010087</name>
</gene>
<comment type="similarity">
    <text evidence="1">Belongs to the type-B carboxylesterase/lipase family.</text>
</comment>
<dbReference type="SUPFAM" id="SSF53474">
    <property type="entry name" value="alpha/beta-Hydrolases"/>
    <property type="match status" value="1"/>
</dbReference>
<dbReference type="PANTHER" id="PTHR43142">
    <property type="entry name" value="CARBOXYLIC ESTER HYDROLASE"/>
    <property type="match status" value="1"/>
</dbReference>
<dbReference type="InterPro" id="IPR002018">
    <property type="entry name" value="CarbesteraseB"/>
</dbReference>
<proteinExistence type="inferred from homology"/>
<evidence type="ECO:0000256" key="1">
    <source>
        <dbReference type="ARBA" id="ARBA00005964"/>
    </source>
</evidence>
<accession>A0AAW0CHA9</accession>
<evidence type="ECO:0000313" key="5">
    <source>
        <dbReference type="Proteomes" id="UP001383192"/>
    </source>
</evidence>
<keyword evidence="5" id="KW-1185">Reference proteome</keyword>
<dbReference type="EMBL" id="JAYKXP010000039">
    <property type="protein sequence ID" value="KAK7039183.1"/>
    <property type="molecule type" value="Genomic_DNA"/>
</dbReference>
<sequence length="402" mass="45431">MAGSSNLAPHTVLVIKLNTLLPDRSIVRVNIGYRLSAFGFLACESPDAKLTGNYGFKDQWVARVGKREHPKLWWDPNDIQIIRSFCAHSVHQLLHHASHLPDGKSSPFHSAILMSNAIATAPKTPTELCPQYDALCTALGLSPQDPNTLSTLRDPLKVSAQRICRVIETDALGVEHGTFRGCVEDTWLPSSPDAMEWQRSGGLARSLLAKGVKSIVIGDLTEEWYLYSIAHPTLSPKDIKLNLLRYYQEPLVDKMMSRYKQLPDDAGEKESTRLFGDILSDWQVHLPVRLFARDMHRAGFPVLRYLIRWTPEQARSEGYVTHGSDTTIWHYRLPVLEEQDAVVAKAWLDRIDEEVRAIEAAGKPLMDTRKVLALKVDKSIEWDDDEMWEEKMELSDVVEGTK</sequence>
<evidence type="ECO:0000259" key="3">
    <source>
        <dbReference type="Pfam" id="PF00135"/>
    </source>
</evidence>
<name>A0AAW0CHA9_9AGAR</name>
<feature type="domain" description="Carboxylesterase type B" evidence="3">
    <location>
        <begin position="19"/>
        <end position="328"/>
    </location>
</feature>
<evidence type="ECO:0000256" key="2">
    <source>
        <dbReference type="ARBA" id="ARBA00022801"/>
    </source>
</evidence>
<dbReference type="Gene3D" id="3.40.50.1820">
    <property type="entry name" value="alpha/beta hydrolase"/>
    <property type="match status" value="1"/>
</dbReference>
<protein>
    <recommendedName>
        <fullName evidence="3">Carboxylesterase type B domain-containing protein</fullName>
    </recommendedName>
</protein>
<organism evidence="4 5">
    <name type="scientific">Paramarasmius palmivorus</name>
    <dbReference type="NCBI Taxonomy" id="297713"/>
    <lineage>
        <taxon>Eukaryota</taxon>
        <taxon>Fungi</taxon>
        <taxon>Dikarya</taxon>
        <taxon>Basidiomycota</taxon>
        <taxon>Agaricomycotina</taxon>
        <taxon>Agaricomycetes</taxon>
        <taxon>Agaricomycetidae</taxon>
        <taxon>Agaricales</taxon>
        <taxon>Marasmiineae</taxon>
        <taxon>Marasmiaceae</taxon>
        <taxon>Paramarasmius</taxon>
    </lineage>
</organism>
<dbReference type="AlphaFoldDB" id="A0AAW0CHA9"/>
<dbReference type="Pfam" id="PF00135">
    <property type="entry name" value="COesterase"/>
    <property type="match status" value="1"/>
</dbReference>
<keyword evidence="2" id="KW-0378">Hydrolase</keyword>
<dbReference type="InterPro" id="IPR029058">
    <property type="entry name" value="AB_hydrolase_fold"/>
</dbReference>
<comment type="caution">
    <text evidence="4">The sequence shown here is derived from an EMBL/GenBank/DDBJ whole genome shotgun (WGS) entry which is preliminary data.</text>
</comment>
<dbReference type="GO" id="GO:0016787">
    <property type="term" value="F:hydrolase activity"/>
    <property type="evidence" value="ECO:0007669"/>
    <property type="project" value="UniProtKB-KW"/>
</dbReference>
<dbReference type="Proteomes" id="UP001383192">
    <property type="component" value="Unassembled WGS sequence"/>
</dbReference>
<reference evidence="4 5" key="1">
    <citation type="submission" date="2024-01" db="EMBL/GenBank/DDBJ databases">
        <title>A draft genome for a cacao thread blight-causing isolate of Paramarasmius palmivorus.</title>
        <authorList>
            <person name="Baruah I.K."/>
            <person name="Bukari Y."/>
            <person name="Amoako-Attah I."/>
            <person name="Meinhardt L.W."/>
            <person name="Bailey B.A."/>
            <person name="Cohen S.P."/>
        </authorList>
    </citation>
    <scope>NUCLEOTIDE SEQUENCE [LARGE SCALE GENOMIC DNA]</scope>
    <source>
        <strain evidence="4 5">GH-12</strain>
    </source>
</reference>